<dbReference type="GO" id="GO:0015677">
    <property type="term" value="P:copper ion import"/>
    <property type="evidence" value="ECO:0007669"/>
    <property type="project" value="TreeGrafter"/>
</dbReference>
<dbReference type="SFLD" id="SFLDS00052">
    <property type="entry name" value="Ferric_Reductase_Domain"/>
    <property type="match status" value="1"/>
</dbReference>
<keyword evidence="10" id="KW-0406">Ion transport</keyword>
<comment type="subcellular location">
    <subcellularLocation>
        <location evidence="1">Cell membrane</location>
        <topology evidence="1">Multi-pass membrane protein</topology>
    </subcellularLocation>
</comment>
<feature type="transmembrane region" description="Helical" evidence="14">
    <location>
        <begin position="50"/>
        <end position="68"/>
    </location>
</feature>
<dbReference type="InterPro" id="IPR051410">
    <property type="entry name" value="Ferric/Cupric_Reductase"/>
</dbReference>
<evidence type="ECO:0000256" key="8">
    <source>
        <dbReference type="ARBA" id="ARBA00022989"/>
    </source>
</evidence>
<evidence type="ECO:0000256" key="3">
    <source>
        <dbReference type="ARBA" id="ARBA00012668"/>
    </source>
</evidence>
<feature type="transmembrane region" description="Helical" evidence="14">
    <location>
        <begin position="194"/>
        <end position="213"/>
    </location>
</feature>
<dbReference type="CDD" id="cd06186">
    <property type="entry name" value="NOX_Duox_like_FAD_NADP"/>
    <property type="match status" value="1"/>
</dbReference>
<reference evidence="17" key="1">
    <citation type="submission" date="2019-04" db="EMBL/GenBank/DDBJ databases">
        <title>Friends and foes A comparative genomics studyof 23 Aspergillus species from section Flavi.</title>
        <authorList>
            <consortium name="DOE Joint Genome Institute"/>
            <person name="Kjaerbolling I."/>
            <person name="Vesth T."/>
            <person name="Frisvad J.C."/>
            <person name="Nybo J.L."/>
            <person name="Theobald S."/>
            <person name="Kildgaard S."/>
            <person name="Isbrandt T."/>
            <person name="Kuo A."/>
            <person name="Sato A."/>
            <person name="Lyhne E.K."/>
            <person name="Kogle M.E."/>
            <person name="Wiebenga A."/>
            <person name="Kun R.S."/>
            <person name="Lubbers R.J."/>
            <person name="Makela M.R."/>
            <person name="Barry K."/>
            <person name="Chovatia M."/>
            <person name="Clum A."/>
            <person name="Daum C."/>
            <person name="Haridas S."/>
            <person name="He G."/>
            <person name="LaButti K."/>
            <person name="Lipzen A."/>
            <person name="Mondo S."/>
            <person name="Riley R."/>
            <person name="Salamov A."/>
            <person name="Simmons B.A."/>
            <person name="Magnuson J.K."/>
            <person name="Henrissat B."/>
            <person name="Mortensen U.H."/>
            <person name="Larsen T.O."/>
            <person name="Devries R.P."/>
            <person name="Grigoriev I.V."/>
            <person name="Machida M."/>
            <person name="Baker S.E."/>
            <person name="Andersen M.R."/>
        </authorList>
    </citation>
    <scope>NUCLEOTIDE SEQUENCE [LARGE SCALE GENOMIC DNA]</scope>
    <source>
        <strain evidence="17">CBS 130015</strain>
    </source>
</reference>
<dbReference type="InterPro" id="IPR013112">
    <property type="entry name" value="FAD-bd_8"/>
</dbReference>
<gene>
    <name evidence="16" type="ORF">BDV41DRAFT_578761</name>
</gene>
<evidence type="ECO:0000256" key="11">
    <source>
        <dbReference type="ARBA" id="ARBA00023136"/>
    </source>
</evidence>
<sequence length="574" mass="63629">MMSMDEESSGGLPWLDMPVMFHSSRADTCKMTPEQCAYRYEADHVYSLNTVYFLCATIGFFTIVHFLSKYAPVQAKRSGIWRKTTAVGRYLAYKGYQLPSIRYCSPSLGVMLLGIIGTIFFFAMTLGPKPYYWPNTKDGTVSYGNSPPIATRTGWMALALLPFVLALGAKANLISALTGVPHEKLQVYHHWTSYAMFVLALIHTFPFIVFNIWKGQMVEKWNSSVVYWTGVATLIPQTYLTFMSLPSIRDYFVAGGAIYLFSLFAAWTRTHLINGRHSATIDLLPCGFVRVRIPTIMSWRPGQHVFIRFLSPQLGLHCLTAHPFTICSLSHDPDKVGKASEIVFYVKPRHGITARLAKIAAKSPVFSQTVLLEGPYGGISDTAIPAEFDTVLVVAGGSGGGFSLAIVEEALRVYGNMPDLQQRNIQVVFATRNKEVAEWYREEIEDRVSMYDVPDKRISVSIHDTSVEHAEKPVFAPGDKEPSNEITDEIEPAFLEKGSGTAATDQHMRTVVHGPRPDLPHIINAATSTGSHRIAIFACGPASMLHDVRNAAAEAQKRALRGGAEVYLHTESFS</sequence>
<dbReference type="Pfam" id="PF08022">
    <property type="entry name" value="FAD_binding_8"/>
    <property type="match status" value="1"/>
</dbReference>
<name>A0A5N6VS34_9EURO</name>
<dbReference type="InterPro" id="IPR013121">
    <property type="entry name" value="Fe_red_NAD-bd_6"/>
</dbReference>
<keyword evidence="9" id="KW-0560">Oxidoreductase</keyword>
<dbReference type="GO" id="GO:0005886">
    <property type="term" value="C:plasma membrane"/>
    <property type="evidence" value="ECO:0007669"/>
    <property type="project" value="UniProtKB-SubCell"/>
</dbReference>
<feature type="transmembrane region" description="Helical" evidence="14">
    <location>
        <begin position="225"/>
        <end position="242"/>
    </location>
</feature>
<dbReference type="Pfam" id="PF08030">
    <property type="entry name" value="NAD_binding_6"/>
    <property type="match status" value="1"/>
</dbReference>
<evidence type="ECO:0000256" key="9">
    <source>
        <dbReference type="ARBA" id="ARBA00023002"/>
    </source>
</evidence>
<accession>A0A5N6VS34</accession>
<dbReference type="SUPFAM" id="SSF63380">
    <property type="entry name" value="Riboflavin synthase domain-like"/>
    <property type="match status" value="1"/>
</dbReference>
<evidence type="ECO:0000256" key="13">
    <source>
        <dbReference type="ARBA" id="ARBA00048483"/>
    </source>
</evidence>
<dbReference type="EMBL" id="ML738344">
    <property type="protein sequence ID" value="KAE8311275.1"/>
    <property type="molecule type" value="Genomic_DNA"/>
</dbReference>
<dbReference type="InterPro" id="IPR017938">
    <property type="entry name" value="Riboflavin_synthase-like_b-brl"/>
</dbReference>
<dbReference type="Pfam" id="PF01794">
    <property type="entry name" value="Ferric_reduct"/>
    <property type="match status" value="1"/>
</dbReference>
<evidence type="ECO:0000256" key="7">
    <source>
        <dbReference type="ARBA" id="ARBA00022982"/>
    </source>
</evidence>
<evidence type="ECO:0000313" key="16">
    <source>
        <dbReference type="EMBL" id="KAE8311275.1"/>
    </source>
</evidence>
<dbReference type="PROSITE" id="PS51384">
    <property type="entry name" value="FAD_FR"/>
    <property type="match status" value="1"/>
</dbReference>
<keyword evidence="12" id="KW-0325">Glycoprotein</keyword>
<proteinExistence type="inferred from homology"/>
<dbReference type="Proteomes" id="UP000325433">
    <property type="component" value="Unassembled WGS sequence"/>
</dbReference>
<dbReference type="InterPro" id="IPR039261">
    <property type="entry name" value="FNR_nucleotide-bd"/>
</dbReference>
<protein>
    <recommendedName>
        <fullName evidence="3">ferric-chelate reductase (NADPH)</fullName>
        <ecNumber evidence="3">1.16.1.9</ecNumber>
    </recommendedName>
</protein>
<evidence type="ECO:0000256" key="12">
    <source>
        <dbReference type="ARBA" id="ARBA00023180"/>
    </source>
</evidence>
<dbReference type="AlphaFoldDB" id="A0A5N6VS34"/>
<dbReference type="PANTHER" id="PTHR32361:SF9">
    <property type="entry name" value="FERRIC REDUCTASE TRANSMEMBRANE COMPONENT 3-RELATED"/>
    <property type="match status" value="1"/>
</dbReference>
<feature type="transmembrane region" description="Helical" evidence="14">
    <location>
        <begin position="251"/>
        <end position="268"/>
    </location>
</feature>
<feature type="domain" description="FAD-binding FR-type" evidence="15">
    <location>
        <begin position="265"/>
        <end position="382"/>
    </location>
</feature>
<evidence type="ECO:0000256" key="4">
    <source>
        <dbReference type="ARBA" id="ARBA00022448"/>
    </source>
</evidence>
<evidence type="ECO:0000256" key="14">
    <source>
        <dbReference type="SAM" id="Phobius"/>
    </source>
</evidence>
<evidence type="ECO:0000259" key="15">
    <source>
        <dbReference type="PROSITE" id="PS51384"/>
    </source>
</evidence>
<evidence type="ECO:0000256" key="1">
    <source>
        <dbReference type="ARBA" id="ARBA00004651"/>
    </source>
</evidence>
<dbReference type="InterPro" id="IPR013130">
    <property type="entry name" value="Fe3_Rdtase_TM_dom"/>
</dbReference>
<dbReference type="PANTHER" id="PTHR32361">
    <property type="entry name" value="FERRIC/CUPRIC REDUCTASE TRANSMEMBRANE COMPONENT"/>
    <property type="match status" value="1"/>
</dbReference>
<evidence type="ECO:0000256" key="2">
    <source>
        <dbReference type="ARBA" id="ARBA00006278"/>
    </source>
</evidence>
<dbReference type="GO" id="GO:0006879">
    <property type="term" value="P:intracellular iron ion homeostasis"/>
    <property type="evidence" value="ECO:0007669"/>
    <property type="project" value="TreeGrafter"/>
</dbReference>
<dbReference type="EC" id="1.16.1.9" evidence="3"/>
<dbReference type="GO" id="GO:0052851">
    <property type="term" value="F:ferric-chelate reductase (NADPH) activity"/>
    <property type="evidence" value="ECO:0007669"/>
    <property type="project" value="UniProtKB-EC"/>
</dbReference>
<evidence type="ECO:0000313" key="17">
    <source>
        <dbReference type="Proteomes" id="UP000325433"/>
    </source>
</evidence>
<evidence type="ECO:0000256" key="5">
    <source>
        <dbReference type="ARBA" id="ARBA00022475"/>
    </source>
</evidence>
<keyword evidence="8 14" id="KW-1133">Transmembrane helix</keyword>
<feature type="transmembrane region" description="Helical" evidence="14">
    <location>
        <begin position="108"/>
        <end position="127"/>
    </location>
</feature>
<keyword evidence="11 14" id="KW-0472">Membrane</keyword>
<evidence type="ECO:0000256" key="10">
    <source>
        <dbReference type="ARBA" id="ARBA00023065"/>
    </source>
</evidence>
<dbReference type="Gene3D" id="3.40.50.80">
    <property type="entry name" value="Nucleotide-binding domain of ferredoxin-NADP reductase (FNR) module"/>
    <property type="match status" value="1"/>
</dbReference>
<dbReference type="SUPFAM" id="SSF52343">
    <property type="entry name" value="Ferredoxin reductase-like, C-terminal NADP-linked domain"/>
    <property type="match status" value="1"/>
</dbReference>
<keyword evidence="17" id="KW-1185">Reference proteome</keyword>
<keyword evidence="5" id="KW-1003">Cell membrane</keyword>
<keyword evidence="7" id="KW-0249">Electron transport</keyword>
<evidence type="ECO:0000256" key="6">
    <source>
        <dbReference type="ARBA" id="ARBA00022692"/>
    </source>
</evidence>
<dbReference type="GO" id="GO:0006826">
    <property type="term" value="P:iron ion transport"/>
    <property type="evidence" value="ECO:0007669"/>
    <property type="project" value="TreeGrafter"/>
</dbReference>
<comment type="similarity">
    <text evidence="2">Belongs to the ferric reductase (FRE) family.</text>
</comment>
<keyword evidence="4" id="KW-0813">Transport</keyword>
<feature type="transmembrane region" description="Helical" evidence="14">
    <location>
        <begin position="155"/>
        <end position="173"/>
    </location>
</feature>
<dbReference type="InterPro" id="IPR017927">
    <property type="entry name" value="FAD-bd_FR_type"/>
</dbReference>
<keyword evidence="6 14" id="KW-0812">Transmembrane</keyword>
<comment type="catalytic activity">
    <reaction evidence="13">
        <text>2 a Fe(II)-siderophore + NADP(+) + H(+) = 2 a Fe(III)-siderophore + NADPH</text>
        <dbReference type="Rhea" id="RHEA:28795"/>
        <dbReference type="Rhea" id="RHEA-COMP:11342"/>
        <dbReference type="Rhea" id="RHEA-COMP:11344"/>
        <dbReference type="ChEBI" id="CHEBI:15378"/>
        <dbReference type="ChEBI" id="CHEBI:29033"/>
        <dbReference type="ChEBI" id="CHEBI:29034"/>
        <dbReference type="ChEBI" id="CHEBI:57783"/>
        <dbReference type="ChEBI" id="CHEBI:58349"/>
        <dbReference type="EC" id="1.16.1.9"/>
    </reaction>
</comment>
<organism evidence="16 17">
    <name type="scientific">Aspergillus transmontanensis</name>
    <dbReference type="NCBI Taxonomy" id="1034304"/>
    <lineage>
        <taxon>Eukaryota</taxon>
        <taxon>Fungi</taxon>
        <taxon>Dikarya</taxon>
        <taxon>Ascomycota</taxon>
        <taxon>Pezizomycotina</taxon>
        <taxon>Eurotiomycetes</taxon>
        <taxon>Eurotiomycetidae</taxon>
        <taxon>Eurotiales</taxon>
        <taxon>Aspergillaceae</taxon>
        <taxon>Aspergillus</taxon>
        <taxon>Aspergillus subgen. Circumdati</taxon>
    </lineage>
</organism>